<evidence type="ECO:0000313" key="1">
    <source>
        <dbReference type="Proteomes" id="UP000050741"/>
    </source>
</evidence>
<keyword evidence="1" id="KW-1185">Reference proteome</keyword>
<sequence>MKRCAARIYKRDVARLFFIQCKRCGSRFAVTSIKSGFTAMNMRFIHPFPGFQLSSDDLLCAVSAWLTPPIDDGAGNAGADCSSTTVPMVFSHDEWFVQFVPALGMNEKEENEH</sequence>
<accession>A0A183BHK8</accession>
<proteinExistence type="predicted"/>
<evidence type="ECO:0000313" key="2">
    <source>
        <dbReference type="WBParaSite" id="GPLIN_000008600"/>
    </source>
</evidence>
<dbReference type="Proteomes" id="UP000050741">
    <property type="component" value="Unassembled WGS sequence"/>
</dbReference>
<reference evidence="2" key="2">
    <citation type="submission" date="2016-06" db="UniProtKB">
        <authorList>
            <consortium name="WormBaseParasite"/>
        </authorList>
    </citation>
    <scope>IDENTIFICATION</scope>
</reference>
<dbReference type="AlphaFoldDB" id="A0A183BHK8"/>
<organism evidence="1 2">
    <name type="scientific">Globodera pallida</name>
    <name type="common">Potato cyst nematode worm</name>
    <name type="synonym">Heterodera pallida</name>
    <dbReference type="NCBI Taxonomy" id="36090"/>
    <lineage>
        <taxon>Eukaryota</taxon>
        <taxon>Metazoa</taxon>
        <taxon>Ecdysozoa</taxon>
        <taxon>Nematoda</taxon>
        <taxon>Chromadorea</taxon>
        <taxon>Rhabditida</taxon>
        <taxon>Tylenchina</taxon>
        <taxon>Tylenchomorpha</taxon>
        <taxon>Tylenchoidea</taxon>
        <taxon>Heteroderidae</taxon>
        <taxon>Heteroderinae</taxon>
        <taxon>Globodera</taxon>
    </lineage>
</organism>
<name>A0A183BHK8_GLOPA</name>
<protein>
    <submittedName>
        <fullName evidence="2">CENP-V/GFA domain-containing protein</fullName>
    </submittedName>
</protein>
<reference evidence="1" key="1">
    <citation type="submission" date="2014-05" db="EMBL/GenBank/DDBJ databases">
        <title>The genome and life-stage specific transcriptomes of Globodera pallida elucidate key aspects of plant parasitism by a cyst nematode.</title>
        <authorList>
            <person name="Cotton J.A."/>
            <person name="Lilley C.J."/>
            <person name="Jones L.M."/>
            <person name="Kikuchi T."/>
            <person name="Reid A.J."/>
            <person name="Thorpe P."/>
            <person name="Tsai I.J."/>
            <person name="Beasley H."/>
            <person name="Blok V."/>
            <person name="Cock P.J.A."/>
            <person name="Van den Akker S.E."/>
            <person name="Holroyd N."/>
            <person name="Hunt M."/>
            <person name="Mantelin S."/>
            <person name="Naghra H."/>
            <person name="Pain A."/>
            <person name="Palomares-Rius J.E."/>
            <person name="Zarowiecki M."/>
            <person name="Berriman M."/>
            <person name="Jones J.T."/>
            <person name="Urwin P.E."/>
        </authorList>
    </citation>
    <scope>NUCLEOTIDE SEQUENCE [LARGE SCALE GENOMIC DNA]</scope>
    <source>
        <strain evidence="1">Lindley</strain>
    </source>
</reference>
<dbReference type="WBParaSite" id="GPLIN_000008600">
    <property type="protein sequence ID" value="GPLIN_000008600"/>
    <property type="gene ID" value="GPLIN_000008600"/>
</dbReference>